<feature type="transmembrane region" description="Helical" evidence="1">
    <location>
        <begin position="199"/>
        <end position="218"/>
    </location>
</feature>
<feature type="transmembrane region" description="Helical" evidence="1">
    <location>
        <begin position="51"/>
        <end position="71"/>
    </location>
</feature>
<feature type="transmembrane region" description="Helical" evidence="1">
    <location>
        <begin position="174"/>
        <end position="193"/>
    </location>
</feature>
<keyword evidence="1" id="KW-0812">Transmembrane</keyword>
<sequence length="243" mass="27418">MNKNSILFFFENPDIYHASANWRGGLALAVLGWILGFGVSILPVISSESWFLAKLTIIFPILGLSIIVIQTGFGMRKYFIPSLISLTVGYVLSILLIFLFTWAGLFYFLSPTSWMAFILINAILNFVMWRYNKIELEPAKKYIIEIYTKGKLGFDDLDTYRHVRPSPLWIRKMAFWFFLVGLIALGVGRFANLSAGGNAWYTPYGIAWGVALINLILVQEAARLYGQISPVIAAARQLSAEKQ</sequence>
<feature type="transmembrane region" description="Helical" evidence="1">
    <location>
        <begin position="26"/>
        <end position="45"/>
    </location>
</feature>
<evidence type="ECO:0000313" key="2">
    <source>
        <dbReference type="EMBL" id="WGZ94903.1"/>
    </source>
</evidence>
<dbReference type="AlphaFoldDB" id="A0AA95HFD3"/>
<reference evidence="2" key="1">
    <citation type="journal article" date="2023" name="Int. J. Mol. Sci.">
        <title>Metagenomics Revealed a New Genus 'Candidatus Thiocaldithrix dubininis' gen. nov., sp. nov. and a New Species 'Candidatus Thiothrix putei' sp. nov. in the Family Thiotrichaceae, Some Members of Which Have Traits of Both Na+- and H+-Motive Energetics.</title>
        <authorList>
            <person name="Ravin N.V."/>
            <person name="Muntyan M.S."/>
            <person name="Smolyakov D.D."/>
            <person name="Rudenko T.S."/>
            <person name="Beletsky A.V."/>
            <person name="Mardanov A.V."/>
            <person name="Grabovich M.Y."/>
        </authorList>
    </citation>
    <scope>NUCLEOTIDE SEQUENCE</scope>
    <source>
        <strain evidence="2">GKL-02</strain>
    </source>
</reference>
<dbReference type="Proteomes" id="UP001301326">
    <property type="component" value="Chromosome"/>
</dbReference>
<dbReference type="KEGG" id="tput:QJT81_02640"/>
<gene>
    <name evidence="2" type="ORF">QJT81_02640</name>
</gene>
<keyword evidence="1" id="KW-1133">Transmembrane helix</keyword>
<feature type="transmembrane region" description="Helical" evidence="1">
    <location>
        <begin position="114"/>
        <end position="131"/>
    </location>
</feature>
<accession>A0AA95HFD3</accession>
<keyword evidence="1" id="KW-0472">Membrane</keyword>
<evidence type="ECO:0000256" key="1">
    <source>
        <dbReference type="SAM" id="Phobius"/>
    </source>
</evidence>
<name>A0AA95HFD3_9GAMM</name>
<reference evidence="2" key="2">
    <citation type="submission" date="2023-04" db="EMBL/GenBank/DDBJ databases">
        <authorList>
            <person name="Beletskiy A.V."/>
            <person name="Mardanov A.V."/>
            <person name="Ravin N.V."/>
        </authorList>
    </citation>
    <scope>NUCLEOTIDE SEQUENCE</scope>
    <source>
        <strain evidence="2">GKL-02</strain>
    </source>
</reference>
<dbReference type="EMBL" id="CP124756">
    <property type="protein sequence ID" value="WGZ94903.1"/>
    <property type="molecule type" value="Genomic_DNA"/>
</dbReference>
<protein>
    <submittedName>
        <fullName evidence="2">Uncharacterized protein</fullName>
    </submittedName>
</protein>
<proteinExistence type="predicted"/>
<feature type="transmembrane region" description="Helical" evidence="1">
    <location>
        <begin position="83"/>
        <end position="108"/>
    </location>
</feature>
<organism evidence="2">
    <name type="scientific">Candidatus Thiothrix putei</name>
    <dbReference type="NCBI Taxonomy" id="3080811"/>
    <lineage>
        <taxon>Bacteria</taxon>
        <taxon>Pseudomonadati</taxon>
        <taxon>Pseudomonadota</taxon>
        <taxon>Gammaproteobacteria</taxon>
        <taxon>Thiotrichales</taxon>
        <taxon>Thiotrichaceae</taxon>
        <taxon>Thiothrix</taxon>
    </lineage>
</organism>